<evidence type="ECO:0008006" key="5">
    <source>
        <dbReference type="Google" id="ProtNLM"/>
    </source>
</evidence>
<accession>A0A8S1T1V7</accession>
<feature type="compositionally biased region" description="Polar residues" evidence="1">
    <location>
        <begin position="116"/>
        <end position="131"/>
    </location>
</feature>
<proteinExistence type="predicted"/>
<name>A0A8S1T1V7_PAROT</name>
<keyword evidence="2" id="KW-1133">Transmembrane helix</keyword>
<evidence type="ECO:0000313" key="3">
    <source>
        <dbReference type="EMBL" id="CAD8145447.1"/>
    </source>
</evidence>
<feature type="transmembrane region" description="Helical" evidence="2">
    <location>
        <begin position="236"/>
        <end position="253"/>
    </location>
</feature>
<keyword evidence="4" id="KW-1185">Reference proteome</keyword>
<sequence length="254" mass="30149">MKSQTNQLLEKMNKCHIHIKQNSKPSIHFKKIVLTYHWSLAVNKLQKIFTLRCKQPLEKIKNQDLYIKQSRSEQNSQIFKNKQSNKHVRYLSQQSQKVETYSQLDSDFISEESNDPEQSQRNTHAQNKSQNLDTAKIENQQSELKQSAYFKSQNSLDQLKFNEEFLDLFKKQKELSQFGQLCQNKAKEQEMLIQKIIESRPCKPHQDLHIFLSLMKKPQIEVQQHAKITHQNEQPVFLILIIFFISLICMYIIV</sequence>
<gene>
    <name evidence="3" type="ORF">POCTA_138.1.T0170233</name>
</gene>
<keyword evidence="2" id="KW-0472">Membrane</keyword>
<keyword evidence="2" id="KW-0812">Transmembrane</keyword>
<evidence type="ECO:0000256" key="2">
    <source>
        <dbReference type="SAM" id="Phobius"/>
    </source>
</evidence>
<comment type="caution">
    <text evidence="3">The sequence shown here is derived from an EMBL/GenBank/DDBJ whole genome shotgun (WGS) entry which is preliminary data.</text>
</comment>
<dbReference type="EMBL" id="CAJJDP010000017">
    <property type="protein sequence ID" value="CAD8145447.1"/>
    <property type="molecule type" value="Genomic_DNA"/>
</dbReference>
<dbReference type="Proteomes" id="UP000683925">
    <property type="component" value="Unassembled WGS sequence"/>
</dbReference>
<dbReference type="OrthoDB" id="309871at2759"/>
<feature type="region of interest" description="Disordered" evidence="1">
    <location>
        <begin position="110"/>
        <end position="131"/>
    </location>
</feature>
<dbReference type="AlphaFoldDB" id="A0A8S1T1V7"/>
<reference evidence="3" key="1">
    <citation type="submission" date="2021-01" db="EMBL/GenBank/DDBJ databases">
        <authorList>
            <consortium name="Genoscope - CEA"/>
            <person name="William W."/>
        </authorList>
    </citation>
    <scope>NUCLEOTIDE SEQUENCE</scope>
</reference>
<evidence type="ECO:0000256" key="1">
    <source>
        <dbReference type="SAM" id="MobiDB-lite"/>
    </source>
</evidence>
<dbReference type="OMA" id="CHIHIKQ"/>
<protein>
    <recommendedName>
        <fullName evidence="5">Transmembrane protein</fullName>
    </recommendedName>
</protein>
<evidence type="ECO:0000313" key="4">
    <source>
        <dbReference type="Proteomes" id="UP000683925"/>
    </source>
</evidence>
<organism evidence="3 4">
    <name type="scientific">Paramecium octaurelia</name>
    <dbReference type="NCBI Taxonomy" id="43137"/>
    <lineage>
        <taxon>Eukaryota</taxon>
        <taxon>Sar</taxon>
        <taxon>Alveolata</taxon>
        <taxon>Ciliophora</taxon>
        <taxon>Intramacronucleata</taxon>
        <taxon>Oligohymenophorea</taxon>
        <taxon>Peniculida</taxon>
        <taxon>Parameciidae</taxon>
        <taxon>Paramecium</taxon>
    </lineage>
</organism>